<evidence type="ECO:0000313" key="13">
    <source>
        <dbReference type="Proteomes" id="UP001632038"/>
    </source>
</evidence>
<dbReference type="InterPro" id="IPR027417">
    <property type="entry name" value="P-loop_NTPase"/>
</dbReference>
<dbReference type="Gene3D" id="3.40.50.300">
    <property type="entry name" value="P-loop containing nucleotide triphosphate hydrolases"/>
    <property type="match status" value="2"/>
</dbReference>
<dbReference type="SUPFAM" id="SSF52540">
    <property type="entry name" value="P-loop containing nucleoside triphosphate hydrolases"/>
    <property type="match status" value="1"/>
</dbReference>
<dbReference type="GO" id="GO:0005524">
    <property type="term" value="F:ATP binding"/>
    <property type="evidence" value="ECO:0007669"/>
    <property type="project" value="UniProtKB-KW"/>
</dbReference>
<dbReference type="Proteomes" id="UP001632038">
    <property type="component" value="Unassembled WGS sequence"/>
</dbReference>
<feature type="coiled-coil region" evidence="10">
    <location>
        <begin position="170"/>
        <end position="197"/>
    </location>
</feature>
<evidence type="ECO:0000256" key="6">
    <source>
        <dbReference type="ARBA" id="ARBA00022741"/>
    </source>
</evidence>
<evidence type="ECO:0000313" key="12">
    <source>
        <dbReference type="EMBL" id="KAL3622549.1"/>
    </source>
</evidence>
<evidence type="ECO:0000256" key="1">
    <source>
        <dbReference type="ARBA" id="ARBA00004123"/>
    </source>
</evidence>
<evidence type="ECO:0000256" key="7">
    <source>
        <dbReference type="ARBA" id="ARBA00022840"/>
    </source>
</evidence>
<keyword evidence="6" id="KW-0547">Nucleotide-binding</keyword>
<reference evidence="13" key="1">
    <citation type="journal article" date="2024" name="IScience">
        <title>Strigolactones Initiate the Formation of Haustorium-like Structures in Castilleja.</title>
        <authorList>
            <person name="Buerger M."/>
            <person name="Peterson D."/>
            <person name="Chory J."/>
        </authorList>
    </citation>
    <scope>NUCLEOTIDE SEQUENCE [LARGE SCALE GENOMIC DNA]</scope>
</reference>
<evidence type="ECO:0000256" key="9">
    <source>
        <dbReference type="ARBA" id="ARBA00023242"/>
    </source>
</evidence>
<evidence type="ECO:0000256" key="4">
    <source>
        <dbReference type="ARBA" id="ARBA00018687"/>
    </source>
</evidence>
<evidence type="ECO:0000256" key="3">
    <source>
        <dbReference type="ARBA" id="ARBA00010171"/>
    </source>
</evidence>
<keyword evidence="5" id="KW-0158">Chromosome</keyword>
<feature type="coiled-coil region" evidence="10">
    <location>
        <begin position="801"/>
        <end position="835"/>
    </location>
</feature>
<comment type="caution">
    <text evidence="12">The sequence shown here is derived from an EMBL/GenBank/DDBJ whole genome shotgun (WGS) entry which is preliminary data.</text>
</comment>
<organism evidence="12 13">
    <name type="scientific">Castilleja foliolosa</name>
    <dbReference type="NCBI Taxonomy" id="1961234"/>
    <lineage>
        <taxon>Eukaryota</taxon>
        <taxon>Viridiplantae</taxon>
        <taxon>Streptophyta</taxon>
        <taxon>Embryophyta</taxon>
        <taxon>Tracheophyta</taxon>
        <taxon>Spermatophyta</taxon>
        <taxon>Magnoliopsida</taxon>
        <taxon>eudicotyledons</taxon>
        <taxon>Gunneridae</taxon>
        <taxon>Pentapetalae</taxon>
        <taxon>asterids</taxon>
        <taxon>lamiids</taxon>
        <taxon>Lamiales</taxon>
        <taxon>Orobanchaceae</taxon>
        <taxon>Pedicularideae</taxon>
        <taxon>Castillejinae</taxon>
        <taxon>Castilleja</taxon>
    </lineage>
</organism>
<accession>A0ABD3BZA0</accession>
<protein>
    <recommendedName>
        <fullName evidence="4">Structural maintenance of chromosomes protein 5</fullName>
    </recommendedName>
</protein>
<sequence length="1025" mass="117281">MADEPKRKKPKISRGDDDYMPGNIILIQLCNFMTFDKMTCQPASRLNLVVGPNGSGKSSLVCAIALGLGGEPQLLGRATSVGAYVKRKVVAKKEINELIQRFNIQVNNLTQFLPQDRVCEFAKLTPVQLLEETEKAVGDPQLPIHHRSLITKSQELKKLERAVSTNKGSLDQLMAQNAELEKDVERVRQREEFLAKVESMKKKLPWLKYDIKKAEYMEARTQEGEAKTKLDEAAKALNKLKEPIEKQKGDKSKLDTKMKKMNGLLDTNMKKRMQLLENYNHLGVLVQGTYDEVKDLRQQEESRQHRISKAKDNLAAAEAELENLPPYEPPKHKMEQFNARIMELEDSAKEIRYQKKEKEKHLYHYKTSLTQCIDRLREMENVNNKRLQALRNSGADMIFDAYKWVQEQRSNLNKEVYGPVLLEVNVTNRVHADYLEGQVAYYIWKAFITQDPDDRDFLAKSLKQLKFECPVINYVSKDGHRREPFHITDEMRRLGISSRLDQVFEAPHAVKEVLIGQFGLDSSYIGSKETDEKADLALRLGVMDIWTPENHYRWSRSRYGGHVSGNVESVDKSRLLLCNLDVKEVEAVKTKKVELEEKIYGIEADLRALQTVLRQKEDEAAELQREREEIVSIMQSKKKKWREMVLLVNQRRMKLESIESEDDPDAAIAKLTDKVKELKIRRFNCVIEIKTLLTEAVAFRRSFAETNMGSIELEAKIKEMESNSKQQEKLAVQASLFLDQCKSAAENIRQQLSAAKRHAESIAVITPELKQAFLEMPATIEELEASIQDTISQANSILFLNNNILEEYESRQRKIEELTNKQETNEKELNGLLDDINDLKGRWLPTLRSLVTRINETFSRNFQEMAVAGEVLKIPDERGTDFDQYGILIKVKFRQTGQLQVLSAHHQSGGERSVSTILYLVSLQDLTNCPFRVVDEINQGMDPINERKMFQQLVRAASQINTPQCFLLTPKLLPNLEYSEACSLLTVMNGPWIKGPSQCGVLATAGEVSKSGLEKTGDKSSVDKY</sequence>
<keyword evidence="9" id="KW-0539">Nucleus</keyword>
<evidence type="ECO:0000259" key="11">
    <source>
        <dbReference type="Pfam" id="PF13476"/>
    </source>
</evidence>
<evidence type="ECO:0000256" key="2">
    <source>
        <dbReference type="ARBA" id="ARBA00004286"/>
    </source>
</evidence>
<evidence type="ECO:0000256" key="10">
    <source>
        <dbReference type="SAM" id="Coils"/>
    </source>
</evidence>
<comment type="subcellular location">
    <subcellularLocation>
        <location evidence="2">Chromosome</location>
    </subcellularLocation>
    <subcellularLocation>
        <location evidence="1">Nucleus</location>
    </subcellularLocation>
</comment>
<dbReference type="GO" id="GO:0005634">
    <property type="term" value="C:nucleus"/>
    <property type="evidence" value="ECO:0007669"/>
    <property type="project" value="UniProtKB-SubCell"/>
</dbReference>
<dbReference type="FunFam" id="3.40.50.300:FF:001301">
    <property type="entry name" value="Structural maintenance of chromosomes 5"/>
    <property type="match status" value="1"/>
</dbReference>
<feature type="coiled-coil region" evidence="10">
    <location>
        <begin position="606"/>
        <end position="640"/>
    </location>
</feature>
<gene>
    <name evidence="12" type="primary">SMC5</name>
    <name evidence="12" type="ORF">CASFOL_033960</name>
</gene>
<feature type="coiled-coil region" evidence="10">
    <location>
        <begin position="293"/>
        <end position="361"/>
    </location>
</feature>
<proteinExistence type="inferred from homology"/>
<keyword evidence="13" id="KW-1185">Reference proteome</keyword>
<dbReference type="PANTHER" id="PTHR45916:SF1">
    <property type="entry name" value="STRUCTURAL MAINTENANCE OF CHROMOSOMES PROTEIN 5"/>
    <property type="match status" value="1"/>
</dbReference>
<dbReference type="AlphaFoldDB" id="A0ABD3BZA0"/>
<evidence type="ECO:0000256" key="8">
    <source>
        <dbReference type="ARBA" id="ARBA00023054"/>
    </source>
</evidence>
<evidence type="ECO:0000256" key="5">
    <source>
        <dbReference type="ARBA" id="ARBA00022454"/>
    </source>
</evidence>
<dbReference type="PANTHER" id="PTHR45916">
    <property type="entry name" value="STRUCTURAL MAINTENANCE OF CHROMOSOMES PROTEIN 5"/>
    <property type="match status" value="1"/>
</dbReference>
<comment type="similarity">
    <text evidence="3">Belongs to the SMC family. SMC5 subfamily.</text>
</comment>
<dbReference type="Pfam" id="PF13476">
    <property type="entry name" value="AAA_23"/>
    <property type="match status" value="1"/>
</dbReference>
<name>A0ABD3BZA0_9LAMI</name>
<dbReference type="EMBL" id="JAVIJP010000060">
    <property type="protein sequence ID" value="KAL3622549.1"/>
    <property type="molecule type" value="Genomic_DNA"/>
</dbReference>
<keyword evidence="7" id="KW-0067">ATP-binding</keyword>
<dbReference type="GO" id="GO:0005694">
    <property type="term" value="C:chromosome"/>
    <property type="evidence" value="ECO:0007669"/>
    <property type="project" value="UniProtKB-SubCell"/>
</dbReference>
<dbReference type="InterPro" id="IPR038729">
    <property type="entry name" value="Rad50/SbcC_AAA"/>
</dbReference>
<feature type="coiled-coil region" evidence="10">
    <location>
        <begin position="710"/>
        <end position="758"/>
    </location>
</feature>
<keyword evidence="8 10" id="KW-0175">Coiled coil</keyword>
<feature type="domain" description="Rad50/SbcC-type AAA" evidence="11">
    <location>
        <begin position="27"/>
        <end position="78"/>
    </location>
</feature>